<sequence length="177" mass="19763">MARNIEIKARLRDRAAVEARAAALAHHGPERIAQDDTFFHTQQGRLKLRTFEDGHGELIFYQRPDHSGPKTSFYLLSTTSEPDTLRESLTLAWGQTGRVQKLRTLYLVGRTRVHLDEVQGLGAWLELEVVLQEGEPEELGVQEAHTLMARLGVSPEDLVQGAYVDLLAHRAATSASN</sequence>
<protein>
    <submittedName>
        <fullName evidence="2">Class IV adenylate cyclase</fullName>
    </submittedName>
</protein>
<dbReference type="PROSITE" id="PS51707">
    <property type="entry name" value="CYTH"/>
    <property type="match status" value="1"/>
</dbReference>
<name>A0ABS5DYZ3_9BURK</name>
<reference evidence="2 3" key="1">
    <citation type="submission" date="2021-04" db="EMBL/GenBank/DDBJ databases">
        <title>The genome sequence of type strain Ideonella paludis KCTC 32238.</title>
        <authorList>
            <person name="Liu Y."/>
        </authorList>
    </citation>
    <scope>NUCLEOTIDE SEQUENCE [LARGE SCALE GENOMIC DNA]</scope>
    <source>
        <strain evidence="2 3">KCTC 32238</strain>
    </source>
</reference>
<dbReference type="InterPro" id="IPR033469">
    <property type="entry name" value="CYTH-like_dom_sf"/>
</dbReference>
<dbReference type="EMBL" id="JAGQDG010000005">
    <property type="protein sequence ID" value="MBQ0936365.1"/>
    <property type="molecule type" value="Genomic_DNA"/>
</dbReference>
<feature type="domain" description="CYTH" evidence="1">
    <location>
        <begin position="2"/>
        <end position="169"/>
    </location>
</feature>
<keyword evidence="3" id="KW-1185">Reference proteome</keyword>
<dbReference type="Pfam" id="PF01928">
    <property type="entry name" value="CYTH"/>
    <property type="match status" value="1"/>
</dbReference>
<proteinExistence type="predicted"/>
<evidence type="ECO:0000313" key="2">
    <source>
        <dbReference type="EMBL" id="MBQ0936365.1"/>
    </source>
</evidence>
<gene>
    <name evidence="2" type="ORF">KAK11_13575</name>
</gene>
<dbReference type="PANTHER" id="PTHR21028:SF2">
    <property type="entry name" value="CYTH DOMAIN-CONTAINING PROTEIN"/>
    <property type="match status" value="1"/>
</dbReference>
<dbReference type="InterPro" id="IPR023577">
    <property type="entry name" value="CYTH_domain"/>
</dbReference>
<evidence type="ECO:0000313" key="3">
    <source>
        <dbReference type="Proteomes" id="UP000672097"/>
    </source>
</evidence>
<dbReference type="InterPro" id="IPR008173">
    <property type="entry name" value="Adenylyl_cyclase_CyaB"/>
</dbReference>
<comment type="caution">
    <text evidence="2">The sequence shown here is derived from an EMBL/GenBank/DDBJ whole genome shotgun (WGS) entry which is preliminary data.</text>
</comment>
<dbReference type="Proteomes" id="UP000672097">
    <property type="component" value="Unassembled WGS sequence"/>
</dbReference>
<dbReference type="PANTHER" id="PTHR21028">
    <property type="entry name" value="SI:CH211-156B7.4"/>
    <property type="match status" value="1"/>
</dbReference>
<evidence type="ECO:0000259" key="1">
    <source>
        <dbReference type="PROSITE" id="PS51707"/>
    </source>
</evidence>
<dbReference type="SMART" id="SM01118">
    <property type="entry name" value="CYTH"/>
    <property type="match status" value="1"/>
</dbReference>
<dbReference type="RefSeq" id="WP_210809717.1">
    <property type="nucleotide sequence ID" value="NZ_JAGQDG010000005.1"/>
</dbReference>
<accession>A0ABS5DYZ3</accession>
<dbReference type="SUPFAM" id="SSF55154">
    <property type="entry name" value="CYTH-like phosphatases"/>
    <property type="match status" value="1"/>
</dbReference>
<organism evidence="2 3">
    <name type="scientific">Ideonella paludis</name>
    <dbReference type="NCBI Taxonomy" id="1233411"/>
    <lineage>
        <taxon>Bacteria</taxon>
        <taxon>Pseudomonadati</taxon>
        <taxon>Pseudomonadota</taxon>
        <taxon>Betaproteobacteria</taxon>
        <taxon>Burkholderiales</taxon>
        <taxon>Sphaerotilaceae</taxon>
        <taxon>Ideonella</taxon>
    </lineage>
</organism>
<dbReference type="Gene3D" id="2.40.320.10">
    <property type="entry name" value="Hypothetical Protein Pfu-838710-001"/>
    <property type="match status" value="1"/>
</dbReference>
<dbReference type="CDD" id="cd07890">
    <property type="entry name" value="CYTH-like_AC_IV-like"/>
    <property type="match status" value="1"/>
</dbReference>